<reference evidence="3" key="1">
    <citation type="journal article" date="2015" name="Nat. Genet.">
        <title>The genome and transcriptome of the zoonotic hookworm Ancylostoma ceylanicum identify infection-specific gene families.</title>
        <authorList>
            <person name="Schwarz E.M."/>
            <person name="Hu Y."/>
            <person name="Antoshechkin I."/>
            <person name="Miller M.M."/>
            <person name="Sternberg P.W."/>
            <person name="Aroian R.V."/>
        </authorList>
    </citation>
    <scope>NUCLEOTIDE SEQUENCE</scope>
    <source>
        <strain evidence="3">HY135</strain>
    </source>
</reference>
<gene>
    <name evidence="2" type="primary">Acey_s0223.g2679</name>
    <name evidence="2" type="ORF">Y032_0223g2679</name>
</gene>
<comment type="caution">
    <text evidence="2">The sequence shown here is derived from an EMBL/GenBank/DDBJ whole genome shotgun (WGS) entry which is preliminary data.</text>
</comment>
<organism evidence="2 3">
    <name type="scientific">Ancylostoma ceylanicum</name>
    <dbReference type="NCBI Taxonomy" id="53326"/>
    <lineage>
        <taxon>Eukaryota</taxon>
        <taxon>Metazoa</taxon>
        <taxon>Ecdysozoa</taxon>
        <taxon>Nematoda</taxon>
        <taxon>Chromadorea</taxon>
        <taxon>Rhabditida</taxon>
        <taxon>Rhabditina</taxon>
        <taxon>Rhabditomorpha</taxon>
        <taxon>Strongyloidea</taxon>
        <taxon>Ancylostomatidae</taxon>
        <taxon>Ancylostomatinae</taxon>
        <taxon>Ancylostoma</taxon>
    </lineage>
</organism>
<feature type="region of interest" description="Disordered" evidence="1">
    <location>
        <begin position="79"/>
        <end position="105"/>
    </location>
</feature>
<keyword evidence="3" id="KW-1185">Reference proteome</keyword>
<dbReference type="Proteomes" id="UP000024635">
    <property type="component" value="Unassembled WGS sequence"/>
</dbReference>
<evidence type="ECO:0000313" key="2">
    <source>
        <dbReference type="EMBL" id="EYB90158.1"/>
    </source>
</evidence>
<dbReference type="EMBL" id="JARK01001559">
    <property type="protein sequence ID" value="EYB90158.1"/>
    <property type="molecule type" value="Genomic_DNA"/>
</dbReference>
<protein>
    <submittedName>
        <fullName evidence="2">Uncharacterized protein</fullName>
    </submittedName>
</protein>
<proteinExistence type="predicted"/>
<name>A0A016SHI9_9BILA</name>
<sequence length="105" mass="11637">MTKKQTAPTQNCNRSSQRRSEILWYAFQDRLLAHTSLEGFHFIAVSQFLALLVIATNLPFVGAGVVPCQALPHHPQNAFSTNPNALQMRHGSDSTSDDLLLNEGF</sequence>
<accession>A0A016SHI9</accession>
<evidence type="ECO:0000256" key="1">
    <source>
        <dbReference type="SAM" id="MobiDB-lite"/>
    </source>
</evidence>
<evidence type="ECO:0000313" key="3">
    <source>
        <dbReference type="Proteomes" id="UP000024635"/>
    </source>
</evidence>
<dbReference type="AlphaFoldDB" id="A0A016SHI9"/>